<evidence type="ECO:0000313" key="2">
    <source>
        <dbReference type="EMBL" id="UOO80549.1"/>
    </source>
</evidence>
<protein>
    <submittedName>
        <fullName evidence="2">YihD family protein</fullName>
    </submittedName>
</protein>
<dbReference type="KEGG" id="usu:LVJ78_06040"/>
<name>A0AAE9KHZ3_9NEIS</name>
<evidence type="ECO:0000313" key="4">
    <source>
        <dbReference type="Proteomes" id="UP000829756"/>
    </source>
</evidence>
<dbReference type="EMBL" id="SLXE01000048">
    <property type="protein sequence ID" value="TCO98351.1"/>
    <property type="molecule type" value="Genomic_DNA"/>
</dbReference>
<reference evidence="2" key="3">
    <citation type="journal article" date="2022" name="Res Sq">
        <title>Evolution of multicellular longitudinally dividing oral cavity symbionts (Neisseriaceae).</title>
        <authorList>
            <person name="Nyongesa S."/>
            <person name="Weber P."/>
            <person name="Bernet E."/>
            <person name="Pullido F."/>
            <person name="Nieckarz M."/>
            <person name="Delaby M."/>
            <person name="Nieves C."/>
            <person name="Viehboeck T."/>
            <person name="Krause N."/>
            <person name="Rivera-Millot A."/>
            <person name="Nakamura A."/>
            <person name="Vischer N."/>
            <person name="VanNieuwenhze M."/>
            <person name="Brun Y."/>
            <person name="Cava F."/>
            <person name="Bulgheresi S."/>
            <person name="Veyrier F."/>
        </authorList>
    </citation>
    <scope>NUCLEOTIDE SEQUENCE</scope>
    <source>
        <strain evidence="2">1258/02</strain>
    </source>
</reference>
<dbReference type="EMBL" id="CP091507">
    <property type="protein sequence ID" value="UOO80549.1"/>
    <property type="molecule type" value="Genomic_DNA"/>
</dbReference>
<dbReference type="Gene3D" id="1.10.1580.20">
    <property type="entry name" value="Protein of unknown function DUF1040"/>
    <property type="match status" value="1"/>
</dbReference>
<evidence type="ECO:0000313" key="3">
    <source>
        <dbReference type="Proteomes" id="UP000294721"/>
    </source>
</evidence>
<dbReference type="RefSeq" id="WP_132954868.1">
    <property type="nucleotide sequence ID" value="NZ_CALJUB010000097.1"/>
</dbReference>
<dbReference type="InterPro" id="IPR009383">
    <property type="entry name" value="DUF1040"/>
</dbReference>
<dbReference type="Proteomes" id="UP000294721">
    <property type="component" value="Unassembled WGS sequence"/>
</dbReference>
<dbReference type="InterPro" id="IPR038134">
    <property type="entry name" value="YihD_sf"/>
</dbReference>
<organism evidence="2 4">
    <name type="scientific">Uruburuella suis</name>
    <dbReference type="NCBI Taxonomy" id="252130"/>
    <lineage>
        <taxon>Bacteria</taxon>
        <taxon>Pseudomonadati</taxon>
        <taxon>Pseudomonadota</taxon>
        <taxon>Betaproteobacteria</taxon>
        <taxon>Neisseriales</taxon>
        <taxon>Neisseriaceae</taxon>
        <taxon>Uruburuella</taxon>
    </lineage>
</organism>
<evidence type="ECO:0000313" key="1">
    <source>
        <dbReference type="EMBL" id="TCO98351.1"/>
    </source>
</evidence>
<keyword evidence="3" id="KW-1185">Reference proteome</keyword>
<gene>
    <name evidence="1" type="ORF">EV680_14813</name>
    <name evidence="2" type="ORF">LVJ78_06040</name>
</gene>
<dbReference type="Proteomes" id="UP000829756">
    <property type="component" value="Chromosome"/>
</dbReference>
<proteinExistence type="predicted"/>
<reference evidence="2" key="2">
    <citation type="submission" date="2021-12" db="EMBL/GenBank/DDBJ databases">
        <authorList>
            <person name="Veyrier F.J."/>
        </authorList>
    </citation>
    <scope>NUCLEOTIDE SEQUENCE</scope>
    <source>
        <strain evidence="2">1258/02</strain>
    </source>
</reference>
<sequence>MHNHRVNELLELLKPYWLKEPTLSLTQTLQKIAAEAGSEAPLADLGDEVIIYQLKMSTQDKLAPIPGLQKDYEEDFKSALLKARGIVPD</sequence>
<dbReference type="AlphaFoldDB" id="A0AAE9KHZ3"/>
<dbReference type="Pfam" id="PF06288">
    <property type="entry name" value="DUF1040"/>
    <property type="match status" value="1"/>
</dbReference>
<reference evidence="1 3" key="1">
    <citation type="submission" date="2019-03" db="EMBL/GenBank/DDBJ databases">
        <title>Genomic Encyclopedia of Type Strains, Phase IV (KMG-IV): sequencing the most valuable type-strain genomes for metagenomic binning, comparative biology and taxonomic classification.</title>
        <authorList>
            <person name="Goeker M."/>
        </authorList>
    </citation>
    <scope>NUCLEOTIDE SEQUENCE [LARGE SCALE GENOMIC DNA]</scope>
    <source>
        <strain evidence="1 3">DSM 17474</strain>
    </source>
</reference>
<accession>A0AAE9KHZ3</accession>